<proteinExistence type="inferred from homology"/>
<evidence type="ECO:0000256" key="1">
    <source>
        <dbReference type="ARBA" id="ARBA00004196"/>
    </source>
</evidence>
<dbReference type="GO" id="GO:0030313">
    <property type="term" value="C:cell envelope"/>
    <property type="evidence" value="ECO:0007669"/>
    <property type="project" value="UniProtKB-SubCell"/>
</dbReference>
<sequence length="352" mass="37311">MRSIKMFNLVLISLAVLIITACGNNSAGTKTDVKTAGGAEPSGEIEYGPYCGTECQEALKLEADPASIKGKVGFAVASTTFPYGVAIKNKTEEAAKKFFPNIELLVGDGQNDPIVQTRLVDDFISKGIDVLIINAVEKDALAPAVKRATEAGIKVISVDRTVNAPVLTTIKADDYELGNAAGKDLVQRLGGKGKVVELQGSPSASPTIDRNKGFMDAIKGEDGIEVIASQAANYDQAQGLKVMEDMLQRFPKGKIDAVFTHADIMTLGALQAIKAAGREDEIQVISIDGQEAAFDAIEKGVIESTTVYPVITPMNIIAAAKALAGEEIPEFIKLESPVVSKENLSEYKGTTY</sequence>
<evidence type="ECO:0000256" key="3">
    <source>
        <dbReference type="ARBA" id="ARBA00022729"/>
    </source>
</evidence>
<dbReference type="InterPro" id="IPR028082">
    <property type="entry name" value="Peripla_BP_I"/>
</dbReference>
<dbReference type="Proteomes" id="UP000235114">
    <property type="component" value="Unassembled WGS sequence"/>
</dbReference>
<dbReference type="GO" id="GO:0030246">
    <property type="term" value="F:carbohydrate binding"/>
    <property type="evidence" value="ECO:0007669"/>
    <property type="project" value="UniProtKB-ARBA"/>
</dbReference>
<accession>A0A2N5GLA8</accession>
<dbReference type="OrthoDB" id="9814427at2"/>
<dbReference type="Pfam" id="PF13407">
    <property type="entry name" value="Peripla_BP_4"/>
    <property type="match status" value="1"/>
</dbReference>
<dbReference type="PANTHER" id="PTHR46847:SF1">
    <property type="entry name" value="D-ALLOSE-BINDING PERIPLASMIC PROTEIN-RELATED"/>
    <property type="match status" value="1"/>
</dbReference>
<reference evidence="7 9" key="2">
    <citation type="submission" date="2017-12" db="EMBL/GenBank/DDBJ databases">
        <title>Comparative Functional Genomics of Dry Heat Resistant strains isolated from the Viking Spacecraft.</title>
        <authorList>
            <person name="Seuylemezian A."/>
            <person name="Cooper K."/>
            <person name="Vaishampayan P."/>
        </authorList>
    </citation>
    <scope>NUCLEOTIDE SEQUENCE [LARGE SCALE GENOMIC DNA]</scope>
    <source>
        <strain evidence="7 9">ATCC 29669</strain>
    </source>
</reference>
<feature type="signal peptide" evidence="4">
    <location>
        <begin position="1"/>
        <end position="27"/>
    </location>
</feature>
<comment type="subcellular location">
    <subcellularLocation>
        <location evidence="1">Cell envelope</location>
    </subcellularLocation>
</comment>
<keyword evidence="3 4" id="KW-0732">Signal</keyword>
<comment type="similarity">
    <text evidence="2">Belongs to the bacterial solute-binding protein 2 family.</text>
</comment>
<feature type="chain" id="PRO_5043159338" evidence="4">
    <location>
        <begin position="28"/>
        <end position="352"/>
    </location>
</feature>
<dbReference type="SUPFAM" id="SSF53822">
    <property type="entry name" value="Periplasmic binding protein-like I"/>
    <property type="match status" value="1"/>
</dbReference>
<dbReference type="Proteomes" id="UP000234951">
    <property type="component" value="Unassembled WGS sequence"/>
</dbReference>
<protein>
    <submittedName>
        <fullName evidence="6">Ribose ABC transporter substrate-binding protein</fullName>
    </submittedName>
</protein>
<evidence type="ECO:0000313" key="7">
    <source>
        <dbReference type="EMBL" id="PLR99461.1"/>
    </source>
</evidence>
<dbReference type="PROSITE" id="PS51257">
    <property type="entry name" value="PROKAR_LIPOPROTEIN"/>
    <property type="match status" value="1"/>
</dbReference>
<dbReference type="RefSeq" id="WP_101577649.1">
    <property type="nucleotide sequence ID" value="NZ_PGVA01000027.1"/>
</dbReference>
<dbReference type="EMBL" id="PGVD01000014">
    <property type="protein sequence ID" value="PLR99461.1"/>
    <property type="molecule type" value="Genomic_DNA"/>
</dbReference>
<gene>
    <name evidence="6" type="ORF">CU635_12180</name>
    <name evidence="7" type="ORF">CVD25_05530</name>
</gene>
<dbReference type="InterPro" id="IPR025997">
    <property type="entry name" value="SBP_2_dom"/>
</dbReference>
<dbReference type="EMBL" id="PGVA01000027">
    <property type="protein sequence ID" value="PLR82302.1"/>
    <property type="molecule type" value="Genomic_DNA"/>
</dbReference>
<evidence type="ECO:0000313" key="8">
    <source>
        <dbReference type="Proteomes" id="UP000234951"/>
    </source>
</evidence>
<dbReference type="PANTHER" id="PTHR46847">
    <property type="entry name" value="D-ALLOSE-BINDING PERIPLASMIC PROTEIN-RELATED"/>
    <property type="match status" value="1"/>
</dbReference>
<dbReference type="Gene3D" id="3.40.50.2300">
    <property type="match status" value="2"/>
</dbReference>
<evidence type="ECO:0000313" key="6">
    <source>
        <dbReference type="EMBL" id="PLR82302.1"/>
    </source>
</evidence>
<organism evidence="6 8">
    <name type="scientific">Bacillus canaveralius</name>
    <dbReference type="NCBI Taxonomy" id="1403243"/>
    <lineage>
        <taxon>Bacteria</taxon>
        <taxon>Bacillati</taxon>
        <taxon>Bacillota</taxon>
        <taxon>Bacilli</taxon>
        <taxon>Bacillales</taxon>
        <taxon>Bacillaceae</taxon>
        <taxon>Bacillus</taxon>
    </lineage>
</organism>
<comment type="caution">
    <text evidence="6">The sequence shown here is derived from an EMBL/GenBank/DDBJ whole genome shotgun (WGS) entry which is preliminary data.</text>
</comment>
<keyword evidence="9" id="KW-1185">Reference proteome</keyword>
<reference evidence="6 8" key="1">
    <citation type="submission" date="2017-11" db="EMBL/GenBank/DDBJ databases">
        <title>Comparitive Functional Genomics of Dry Heat Resistant strains isolated from the Viking Spacecraft.</title>
        <authorList>
            <person name="Seuylemezian A."/>
            <person name="Cooper K."/>
            <person name="Vaishampayan P."/>
        </authorList>
    </citation>
    <scope>NUCLEOTIDE SEQUENCE [LARGE SCALE GENOMIC DNA]</scope>
    <source>
        <strain evidence="6 8">M4.6</strain>
    </source>
</reference>
<evidence type="ECO:0000256" key="2">
    <source>
        <dbReference type="ARBA" id="ARBA00007639"/>
    </source>
</evidence>
<dbReference type="CDD" id="cd06308">
    <property type="entry name" value="PBP1_sensor_kinase-like"/>
    <property type="match status" value="1"/>
</dbReference>
<evidence type="ECO:0000313" key="9">
    <source>
        <dbReference type="Proteomes" id="UP000235114"/>
    </source>
</evidence>
<evidence type="ECO:0000256" key="4">
    <source>
        <dbReference type="SAM" id="SignalP"/>
    </source>
</evidence>
<feature type="domain" description="Periplasmic binding protein" evidence="5">
    <location>
        <begin position="72"/>
        <end position="308"/>
    </location>
</feature>
<dbReference type="AlphaFoldDB" id="A0A2N5GLA8"/>
<evidence type="ECO:0000259" key="5">
    <source>
        <dbReference type="Pfam" id="PF13407"/>
    </source>
</evidence>
<name>A0A2N5GLA8_9BACI</name>